<dbReference type="GO" id="GO:0000271">
    <property type="term" value="P:polysaccharide biosynthetic process"/>
    <property type="evidence" value="ECO:0007669"/>
    <property type="project" value="UniProtKB-KW"/>
</dbReference>
<dbReference type="PANTHER" id="PTHR24045:SF0">
    <property type="entry name" value="N-ACETYLGLUCOSAMINE-1-PHOSPHOTRANSFERASE SUBUNITS ALPHA_BETA"/>
    <property type="match status" value="1"/>
</dbReference>
<name>A0A378J1F1_9GAMM</name>
<dbReference type="OrthoDB" id="9776077at2"/>
<dbReference type="PANTHER" id="PTHR24045">
    <property type="match status" value="1"/>
</dbReference>
<gene>
    <name evidence="6" type="primary">sacB_2</name>
    <name evidence="6" type="ORF">NCTC13292_01047</name>
</gene>
<comment type="similarity">
    <text evidence="1">Belongs to the stealth family.</text>
</comment>
<feature type="domain" description="Stealth protein CR1 conserved region 1" evidence="5">
    <location>
        <begin position="8"/>
        <end position="34"/>
    </location>
</feature>
<feature type="domain" description="Stealth protein CR2 conserved region 2" evidence="4">
    <location>
        <begin position="48"/>
        <end position="156"/>
    </location>
</feature>
<keyword evidence="7" id="KW-1185">Reference proteome</keyword>
<evidence type="ECO:0000256" key="2">
    <source>
        <dbReference type="ARBA" id="ARBA00022679"/>
    </source>
</evidence>
<reference evidence="6 7" key="1">
    <citation type="submission" date="2018-06" db="EMBL/GenBank/DDBJ databases">
        <authorList>
            <consortium name="Pathogen Informatics"/>
            <person name="Doyle S."/>
        </authorList>
    </citation>
    <scope>NUCLEOTIDE SEQUENCE [LARGE SCALE GENOMIC DNA]</scope>
    <source>
        <strain evidence="6 7">NCTC13292</strain>
    </source>
</reference>
<dbReference type="EMBL" id="UGOA01000001">
    <property type="protein sequence ID" value="STX41572.1"/>
    <property type="molecule type" value="Genomic_DNA"/>
</dbReference>
<dbReference type="AlphaFoldDB" id="A0A378J1F1"/>
<evidence type="ECO:0000256" key="1">
    <source>
        <dbReference type="ARBA" id="ARBA00007583"/>
    </source>
</evidence>
<dbReference type="InterPro" id="IPR031358">
    <property type="entry name" value="Stealth_CR1"/>
</dbReference>
<sequence>MSSHSINEPVDAVITWVDGYDQAHAEKLASYLAKRGLDKRPEAAAPTRFNQQGELDYCVHSLLRFAPWLRTIYIVTDAQTPPLMKTFAGTPYENKVKLIDHREIFFGFEHCLPTFNSLAIESALWRINGLANHFIYFNDDCFLIRPVHYEDFFRGSNLVFRGNWKTQTDKKWLTYFKKLVKTPKQNEHRIVQENSARLAGWQRKFFHLPHAPFPIKKATLENFFLQQPELLTQNLNHPLRDQRQFWPISLSHHLEIKAKKVVFDNSLATITINPASHNLTKIRNKLAQADKKENVSFVCMQSMDTASKATQTMMFEWLAKKIFY</sequence>
<dbReference type="EC" id="2.7.-.-" evidence="6"/>
<keyword evidence="3" id="KW-0270">Exopolysaccharide synthesis</keyword>
<evidence type="ECO:0000256" key="3">
    <source>
        <dbReference type="ARBA" id="ARBA00023169"/>
    </source>
</evidence>
<evidence type="ECO:0000259" key="5">
    <source>
        <dbReference type="Pfam" id="PF17101"/>
    </source>
</evidence>
<keyword evidence="2 6" id="KW-0808">Transferase</keyword>
<evidence type="ECO:0000259" key="4">
    <source>
        <dbReference type="Pfam" id="PF11380"/>
    </source>
</evidence>
<evidence type="ECO:0000313" key="6">
    <source>
        <dbReference type="EMBL" id="STX41572.1"/>
    </source>
</evidence>
<evidence type="ECO:0000313" key="7">
    <source>
        <dbReference type="Proteomes" id="UP000254677"/>
    </source>
</evidence>
<dbReference type="Pfam" id="PF11380">
    <property type="entry name" value="Stealth_CR2"/>
    <property type="match status" value="1"/>
</dbReference>
<protein>
    <submittedName>
        <fullName evidence="6">Capsular polysaccharide phosphotransferase SacB</fullName>
        <ecNumber evidence="6">2.7.-.-</ecNumber>
    </submittedName>
</protein>
<dbReference type="RefSeq" id="WP_115220813.1">
    <property type="nucleotide sequence ID" value="NZ_UGOA01000001.1"/>
</dbReference>
<proteinExistence type="inferred from homology"/>
<organism evidence="6 7">
    <name type="scientific">Legionella donaldsonii</name>
    <dbReference type="NCBI Taxonomy" id="45060"/>
    <lineage>
        <taxon>Bacteria</taxon>
        <taxon>Pseudomonadati</taxon>
        <taxon>Pseudomonadota</taxon>
        <taxon>Gammaproteobacteria</taxon>
        <taxon>Legionellales</taxon>
        <taxon>Legionellaceae</taxon>
        <taxon>Legionella</taxon>
    </lineage>
</organism>
<accession>A0A378J1F1</accession>
<dbReference type="InterPro" id="IPR047141">
    <property type="entry name" value="Stealth"/>
</dbReference>
<dbReference type="Pfam" id="PF17101">
    <property type="entry name" value="Stealth_CR1"/>
    <property type="match status" value="1"/>
</dbReference>
<dbReference type="GO" id="GO:0016772">
    <property type="term" value="F:transferase activity, transferring phosphorus-containing groups"/>
    <property type="evidence" value="ECO:0007669"/>
    <property type="project" value="InterPro"/>
</dbReference>
<dbReference type="Proteomes" id="UP000254677">
    <property type="component" value="Unassembled WGS sequence"/>
</dbReference>
<dbReference type="InterPro" id="IPR021520">
    <property type="entry name" value="Stealth_CR2"/>
</dbReference>